<sequence length="701" mass="74616">MIRTLKSLGAAMLLAALCLHPTNLAAQQPATAPAVADGKVTLDFRDIELTDLIKTISELTGKNFIYDDTVRGKVTIISPQSMSLDEAYQLFLTVLNVRDFTVVPSGNVNKIVANKNAKESNLPTLTDGPARAGENYVTRLVPLSNIDANLLATSVLTPLVPKTSSIVAFSPSNTLVITDSGANIDRLVRIIKQLDVPSGLEALEVITLDFASAEEVASIASQVLTQTLATPRRGRAAANVQTAGTSEMSKIIPYSRTNALVIMATADDLATIRGLVAKLDQKQPEKRSNINVYYLENADAETLAKTLNEILTGIKAQARTTPRQTAQAAAGAAQQVALVSEAVSITADKPTNSLIINATPEDYEILRGIIGQLDIKRKQVFVEALILELSMDATQNLGASLQGALDVGSDSVVFGTSNLNTGPAGLSDLASSTGEDGGLPTLLSRTINGILLGGLFNPITVVGPDGNTISVPALSALIDLSRTDSNVNILSAPRLLTSDNEEAEIIVGSNVPIITQRLTDTGGSAGLAQSVAVERQDVALTLRFTPQVTEGDLVRLNVFQEITDIATNSVGDVDQVGPTLTKRALRNTVLAENGKTVVLGGLIGTNVQETISKVPFLGDLPLLGWLFRSEGTQERKTNLLIFITPRIVRNAEDLAAVTRRSRDSMYNFQQEQMRSSLSSDYMESFRDNLIGIPMQDAPPGN</sequence>
<evidence type="ECO:0000256" key="2">
    <source>
        <dbReference type="ARBA" id="ARBA00006980"/>
    </source>
</evidence>
<feature type="signal peptide" evidence="11">
    <location>
        <begin position="1"/>
        <end position="25"/>
    </location>
</feature>
<feature type="domain" description="NolW-like" evidence="13">
    <location>
        <begin position="138"/>
        <end position="198"/>
    </location>
</feature>
<comment type="subcellular location">
    <subcellularLocation>
        <location evidence="1 10">Cell outer membrane</location>
    </subcellularLocation>
</comment>
<dbReference type="InterPro" id="IPR001775">
    <property type="entry name" value="GspD/PilQ"/>
</dbReference>
<dbReference type="PANTHER" id="PTHR30332">
    <property type="entry name" value="PROBABLE GENERAL SECRETION PATHWAY PROTEIN D"/>
    <property type="match status" value="1"/>
</dbReference>
<dbReference type="EMBL" id="AP024355">
    <property type="protein sequence ID" value="BCR05980.1"/>
    <property type="molecule type" value="Genomic_DNA"/>
</dbReference>
<feature type="domain" description="Type II/III secretion system secretin-like" evidence="12">
    <location>
        <begin position="482"/>
        <end position="649"/>
    </location>
</feature>
<evidence type="ECO:0000259" key="14">
    <source>
        <dbReference type="Pfam" id="PF21305"/>
    </source>
</evidence>
<name>A0ABM8HVJ1_9BACT</name>
<evidence type="ECO:0000259" key="12">
    <source>
        <dbReference type="Pfam" id="PF00263"/>
    </source>
</evidence>
<dbReference type="InterPro" id="IPR004846">
    <property type="entry name" value="T2SS/T3SS_dom"/>
</dbReference>
<evidence type="ECO:0000256" key="5">
    <source>
        <dbReference type="ARBA" id="ARBA00022692"/>
    </source>
</evidence>
<dbReference type="Proteomes" id="UP001319827">
    <property type="component" value="Chromosome"/>
</dbReference>
<feature type="domain" description="GspD-like N0" evidence="14">
    <location>
        <begin position="42"/>
        <end position="111"/>
    </location>
</feature>
<keyword evidence="9" id="KW-0998">Cell outer membrane</keyword>
<evidence type="ECO:0000313" key="15">
    <source>
        <dbReference type="EMBL" id="BCR05980.1"/>
    </source>
</evidence>
<keyword evidence="5" id="KW-0812">Transmembrane</keyword>
<keyword evidence="16" id="KW-1185">Reference proteome</keyword>
<dbReference type="PROSITE" id="PS00875">
    <property type="entry name" value="T2SP_D"/>
    <property type="match status" value="1"/>
</dbReference>
<gene>
    <name evidence="15" type="primary">gspD</name>
    <name evidence="15" type="ORF">DESUT3_30490</name>
</gene>
<dbReference type="InterPro" id="IPR049371">
    <property type="entry name" value="GspD-like_N0"/>
</dbReference>
<dbReference type="PANTHER" id="PTHR30332:SF24">
    <property type="entry name" value="SECRETIN GSPD-RELATED"/>
    <property type="match status" value="1"/>
</dbReference>
<keyword evidence="7" id="KW-0653">Protein transport</keyword>
<feature type="domain" description="NolW-like" evidence="13">
    <location>
        <begin position="204"/>
        <end position="284"/>
    </location>
</feature>
<evidence type="ECO:0000256" key="11">
    <source>
        <dbReference type="SAM" id="SignalP"/>
    </source>
</evidence>
<evidence type="ECO:0000256" key="8">
    <source>
        <dbReference type="ARBA" id="ARBA00023136"/>
    </source>
</evidence>
<dbReference type="InterPro" id="IPR005644">
    <property type="entry name" value="NolW-like"/>
</dbReference>
<dbReference type="RefSeq" id="WP_221249368.1">
    <property type="nucleotide sequence ID" value="NZ_AP024355.1"/>
</dbReference>
<evidence type="ECO:0000259" key="13">
    <source>
        <dbReference type="Pfam" id="PF03958"/>
    </source>
</evidence>
<organism evidence="15 16">
    <name type="scientific">Desulfuromonas versatilis</name>
    <dbReference type="NCBI Taxonomy" id="2802975"/>
    <lineage>
        <taxon>Bacteria</taxon>
        <taxon>Pseudomonadati</taxon>
        <taxon>Thermodesulfobacteriota</taxon>
        <taxon>Desulfuromonadia</taxon>
        <taxon>Desulfuromonadales</taxon>
        <taxon>Desulfuromonadaceae</taxon>
        <taxon>Desulfuromonas</taxon>
    </lineage>
</organism>
<comment type="similarity">
    <text evidence="2">Belongs to the bacterial secretin family. GSP D subfamily.</text>
</comment>
<proteinExistence type="inferred from homology"/>
<keyword evidence="8" id="KW-0472">Membrane</keyword>
<evidence type="ECO:0000256" key="6">
    <source>
        <dbReference type="ARBA" id="ARBA00022729"/>
    </source>
</evidence>
<dbReference type="InterPro" id="IPR038591">
    <property type="entry name" value="NolW-like_sf"/>
</dbReference>
<reference evidence="15 16" key="2">
    <citation type="journal article" date="2021" name="Int. J. Syst. Evol. Microbiol.">
        <title>Isolation and Polyphasic Characterization of Desulfuromonas versatilis sp. Nov., an Electrogenic Bacteria Capable of Versatile Metabolism Isolated from a Graphene Oxide-Reducing Enrichment Culture.</title>
        <authorList>
            <person name="Xie L."/>
            <person name="Yoshida N."/>
            <person name="Ishii S."/>
            <person name="Meng L."/>
        </authorList>
    </citation>
    <scope>NUCLEOTIDE SEQUENCE [LARGE SCALE GENOMIC DNA]</scope>
    <source>
        <strain evidence="15 16">NIT-T3</strain>
    </source>
</reference>
<reference evidence="15 16" key="1">
    <citation type="journal article" date="2016" name="C (Basel)">
        <title>Selective Growth of and Electricity Production by Marine Exoelectrogenic Bacteria in Self-Aggregated Hydrogel of Microbially Reduced Graphene Oxide.</title>
        <authorList>
            <person name="Yoshida N."/>
            <person name="Goto Y."/>
            <person name="Miyata Y."/>
        </authorList>
    </citation>
    <scope>NUCLEOTIDE SEQUENCE [LARGE SCALE GENOMIC DNA]</scope>
    <source>
        <strain evidence="15 16">NIT-T3</strain>
    </source>
</reference>
<evidence type="ECO:0000313" key="16">
    <source>
        <dbReference type="Proteomes" id="UP001319827"/>
    </source>
</evidence>
<dbReference type="Pfam" id="PF03958">
    <property type="entry name" value="Secretin_N"/>
    <property type="match status" value="3"/>
</dbReference>
<evidence type="ECO:0000256" key="3">
    <source>
        <dbReference type="ARBA" id="ARBA00022448"/>
    </source>
</evidence>
<keyword evidence="4" id="KW-1134">Transmembrane beta strand</keyword>
<evidence type="ECO:0000256" key="9">
    <source>
        <dbReference type="ARBA" id="ARBA00023237"/>
    </source>
</evidence>
<protein>
    <submittedName>
        <fullName evidence="15">Type II secretion system protein GspD</fullName>
    </submittedName>
</protein>
<dbReference type="Gene3D" id="3.30.1370.120">
    <property type="match status" value="3"/>
</dbReference>
<feature type="chain" id="PRO_5046848768" evidence="11">
    <location>
        <begin position="26"/>
        <end position="701"/>
    </location>
</feature>
<dbReference type="InterPro" id="IPR004845">
    <property type="entry name" value="T2SS_GspD_CS"/>
</dbReference>
<keyword evidence="3 10" id="KW-0813">Transport</keyword>
<accession>A0ABM8HVJ1</accession>
<dbReference type="PRINTS" id="PR00811">
    <property type="entry name" value="BCTERIALGSPD"/>
</dbReference>
<dbReference type="Pfam" id="PF00263">
    <property type="entry name" value="Secretin"/>
    <property type="match status" value="1"/>
</dbReference>
<dbReference type="InterPro" id="IPR050810">
    <property type="entry name" value="Bact_Secretion_Sys_Channel"/>
</dbReference>
<dbReference type="InterPro" id="IPR013356">
    <property type="entry name" value="T2SS_GspD"/>
</dbReference>
<evidence type="ECO:0000256" key="1">
    <source>
        <dbReference type="ARBA" id="ARBA00004442"/>
    </source>
</evidence>
<dbReference type="Pfam" id="PF21305">
    <property type="entry name" value="type_II_gspD_N0"/>
    <property type="match status" value="1"/>
</dbReference>
<evidence type="ECO:0000256" key="4">
    <source>
        <dbReference type="ARBA" id="ARBA00022452"/>
    </source>
</evidence>
<keyword evidence="6 11" id="KW-0732">Signal</keyword>
<evidence type="ECO:0000256" key="10">
    <source>
        <dbReference type="RuleBase" id="RU004004"/>
    </source>
</evidence>
<dbReference type="NCBIfam" id="TIGR02517">
    <property type="entry name" value="type_II_gspD"/>
    <property type="match status" value="1"/>
</dbReference>
<evidence type="ECO:0000256" key="7">
    <source>
        <dbReference type="ARBA" id="ARBA00022927"/>
    </source>
</evidence>
<feature type="domain" description="NolW-like" evidence="13">
    <location>
        <begin position="292"/>
        <end position="379"/>
    </location>
</feature>